<protein>
    <recommendedName>
        <fullName evidence="2">C3H1-type domain-containing protein</fullName>
    </recommendedName>
</protein>
<dbReference type="EMBL" id="KZ293711">
    <property type="protein sequence ID" value="PBK82932.1"/>
    <property type="molecule type" value="Genomic_DNA"/>
</dbReference>
<keyword evidence="1" id="KW-0862">Zinc</keyword>
<dbReference type="GO" id="GO:0008270">
    <property type="term" value="F:zinc ion binding"/>
    <property type="evidence" value="ECO:0007669"/>
    <property type="project" value="UniProtKB-KW"/>
</dbReference>
<evidence type="ECO:0000313" key="4">
    <source>
        <dbReference type="Proteomes" id="UP000217790"/>
    </source>
</evidence>
<feature type="zinc finger region" description="C3H1-type" evidence="1">
    <location>
        <begin position="15"/>
        <end position="37"/>
    </location>
</feature>
<evidence type="ECO:0000313" key="3">
    <source>
        <dbReference type="EMBL" id="PBK82932.1"/>
    </source>
</evidence>
<proteinExistence type="predicted"/>
<feature type="domain" description="C3H1-type" evidence="2">
    <location>
        <begin position="15"/>
        <end position="37"/>
    </location>
</feature>
<dbReference type="AlphaFoldDB" id="A0A2H3CUS3"/>
<feature type="zinc finger region" description="C3H1-type" evidence="1">
    <location>
        <begin position="44"/>
        <end position="72"/>
    </location>
</feature>
<organism evidence="3 4">
    <name type="scientific">Armillaria gallica</name>
    <name type="common">Bulbous honey fungus</name>
    <name type="synonym">Armillaria bulbosa</name>
    <dbReference type="NCBI Taxonomy" id="47427"/>
    <lineage>
        <taxon>Eukaryota</taxon>
        <taxon>Fungi</taxon>
        <taxon>Dikarya</taxon>
        <taxon>Basidiomycota</taxon>
        <taxon>Agaricomycotina</taxon>
        <taxon>Agaricomycetes</taxon>
        <taxon>Agaricomycetidae</taxon>
        <taxon>Agaricales</taxon>
        <taxon>Marasmiineae</taxon>
        <taxon>Physalacriaceae</taxon>
        <taxon>Armillaria</taxon>
    </lineage>
</organism>
<evidence type="ECO:0000256" key="1">
    <source>
        <dbReference type="PROSITE-ProRule" id="PRU00723"/>
    </source>
</evidence>
<dbReference type="Gene3D" id="3.30.1370.210">
    <property type="match status" value="1"/>
</dbReference>
<keyword evidence="4" id="KW-1185">Reference proteome</keyword>
<accession>A0A2H3CUS3</accession>
<gene>
    <name evidence="3" type="ORF">ARMGADRAFT_1067979</name>
</gene>
<feature type="domain" description="C3H1-type" evidence="2">
    <location>
        <begin position="44"/>
        <end position="72"/>
    </location>
</feature>
<dbReference type="Proteomes" id="UP000217790">
    <property type="component" value="Unassembled WGS sequence"/>
</dbReference>
<dbReference type="PROSITE" id="PS50103">
    <property type="entry name" value="ZF_C3H1"/>
    <property type="match status" value="2"/>
</dbReference>
<dbReference type="InParanoid" id="A0A2H3CUS3"/>
<name>A0A2H3CUS3_ARMGA</name>
<reference evidence="4" key="1">
    <citation type="journal article" date="2017" name="Nat. Ecol. Evol.">
        <title>Genome expansion and lineage-specific genetic innovations in the forest pathogenic fungi Armillaria.</title>
        <authorList>
            <person name="Sipos G."/>
            <person name="Prasanna A.N."/>
            <person name="Walter M.C."/>
            <person name="O'Connor E."/>
            <person name="Balint B."/>
            <person name="Krizsan K."/>
            <person name="Kiss B."/>
            <person name="Hess J."/>
            <person name="Varga T."/>
            <person name="Slot J."/>
            <person name="Riley R."/>
            <person name="Boka B."/>
            <person name="Rigling D."/>
            <person name="Barry K."/>
            <person name="Lee J."/>
            <person name="Mihaltcheva S."/>
            <person name="LaButti K."/>
            <person name="Lipzen A."/>
            <person name="Waldron R."/>
            <person name="Moloney N.M."/>
            <person name="Sperisen C."/>
            <person name="Kredics L."/>
            <person name="Vagvoelgyi C."/>
            <person name="Patrignani A."/>
            <person name="Fitzpatrick D."/>
            <person name="Nagy I."/>
            <person name="Doyle S."/>
            <person name="Anderson J.B."/>
            <person name="Grigoriev I.V."/>
            <person name="Gueldener U."/>
            <person name="Muensterkoetter M."/>
            <person name="Nagy L.G."/>
        </authorList>
    </citation>
    <scope>NUCLEOTIDE SEQUENCE [LARGE SCALE GENOMIC DNA]</scope>
    <source>
        <strain evidence="4">Ar21-2</strain>
    </source>
</reference>
<evidence type="ECO:0000259" key="2">
    <source>
        <dbReference type="PROSITE" id="PS50103"/>
    </source>
</evidence>
<dbReference type="OrthoDB" id="629492at2759"/>
<feature type="non-terminal residue" evidence="3">
    <location>
        <position position="1"/>
    </location>
</feature>
<sequence length="190" mass="21735">MSYGIDYYHTGNGLACWYYSHDTCTRGINCEYSHAPDIRSVRDSRGKNVCLHYLQRYCMFGQHPCRYSHDRRFLPPNLSHCPAPAASPAIHIDVPPAPILAESIKPPKSVARMKLDMKRKKQRSKRRRAEAMARNRGLYSRYGCQKSECEDEKAENFGSLRGEAEELACQGVKPWDDDAWAVMDARSSVF</sequence>
<keyword evidence="1" id="KW-0479">Metal-binding</keyword>
<dbReference type="InterPro" id="IPR000571">
    <property type="entry name" value="Znf_CCCH"/>
</dbReference>
<keyword evidence="1" id="KW-0863">Zinc-finger</keyword>